<comment type="caution">
    <text evidence="2">The sequence shown here is derived from an EMBL/GenBank/DDBJ whole genome shotgun (WGS) entry which is preliminary data.</text>
</comment>
<reference evidence="2 3" key="1">
    <citation type="journal article" date="2018" name="Syst. Appl. Microbiol.">
        <title>Pseudomonas gallaeciensis sp. nov., isolated from crude-oil-contaminated intertidal sand samples after the Prestige oil spill.</title>
        <authorList>
            <person name="Mulet M."/>
            <person name="Sanchez D."/>
            <person name="Rodriguez A.C."/>
            <person name="Nogales B."/>
            <person name="Bosch R."/>
            <person name="Busquets A."/>
            <person name="Gomila M."/>
            <person name="Lalucat J."/>
            <person name="Garcia-Valdes E."/>
        </authorList>
    </citation>
    <scope>NUCLEOTIDE SEQUENCE [LARGE SCALE GENOMIC DNA]</scope>
    <source>
        <strain evidence="2 3">V113</strain>
    </source>
</reference>
<sequence length="66" mass="7102">MALPVPFGFLVIAGLFGGFIQELPELVVTFGKWHAVAFPVMALASYMFAKKVVFNKSLQPTAWGGG</sequence>
<dbReference type="AlphaFoldDB" id="A0A395R4W2"/>
<keyword evidence="1" id="KW-0812">Transmembrane</keyword>
<dbReference type="EMBL" id="LMAZ01000002">
    <property type="protein sequence ID" value="RGP55148.1"/>
    <property type="molecule type" value="Genomic_DNA"/>
</dbReference>
<keyword evidence="1" id="KW-0472">Membrane</keyword>
<evidence type="ECO:0000313" key="2">
    <source>
        <dbReference type="EMBL" id="RGP55148.1"/>
    </source>
</evidence>
<organism evidence="2 3">
    <name type="scientific">Pseudomonas abyssi</name>
    <dbReference type="NCBI Taxonomy" id="170540"/>
    <lineage>
        <taxon>Bacteria</taxon>
        <taxon>Pseudomonadati</taxon>
        <taxon>Pseudomonadota</taxon>
        <taxon>Gammaproteobacteria</taxon>
        <taxon>Pseudomonadales</taxon>
        <taxon>Pseudomonadaceae</taxon>
        <taxon>Pseudomonas</taxon>
    </lineage>
</organism>
<gene>
    <name evidence="2" type="ORF">ASB58_08705</name>
</gene>
<keyword evidence="1" id="KW-1133">Transmembrane helix</keyword>
<keyword evidence="3" id="KW-1185">Reference proteome</keyword>
<accession>A0A395R4W2</accession>
<name>A0A395R4W2_9PSED</name>
<dbReference type="Proteomes" id="UP000265411">
    <property type="component" value="Unassembled WGS sequence"/>
</dbReference>
<proteinExistence type="predicted"/>
<feature type="transmembrane region" description="Helical" evidence="1">
    <location>
        <begin position="33"/>
        <end position="49"/>
    </location>
</feature>
<protein>
    <submittedName>
        <fullName evidence="2">Uncharacterized protein</fullName>
    </submittedName>
</protein>
<evidence type="ECO:0000256" key="1">
    <source>
        <dbReference type="SAM" id="Phobius"/>
    </source>
</evidence>
<evidence type="ECO:0000313" key="3">
    <source>
        <dbReference type="Proteomes" id="UP000265411"/>
    </source>
</evidence>